<feature type="region of interest" description="Disordered" evidence="1">
    <location>
        <begin position="74"/>
        <end position="154"/>
    </location>
</feature>
<feature type="transmembrane region" description="Helical" evidence="2">
    <location>
        <begin position="6"/>
        <end position="23"/>
    </location>
</feature>
<evidence type="ECO:0000256" key="2">
    <source>
        <dbReference type="SAM" id="Phobius"/>
    </source>
</evidence>
<keyword evidence="2" id="KW-0472">Membrane</keyword>
<evidence type="ECO:0000313" key="4">
    <source>
        <dbReference type="Proteomes" id="UP000516260"/>
    </source>
</evidence>
<feature type="compositionally biased region" description="Basic and acidic residues" evidence="1">
    <location>
        <begin position="121"/>
        <end position="137"/>
    </location>
</feature>
<accession>A0A4Z2BNJ0</accession>
<reference evidence="3 4" key="1">
    <citation type="submission" date="2019-04" db="EMBL/GenBank/DDBJ databases">
        <title>The sequence and de novo assembly of Takifugu bimaculatus genome using PacBio and Hi-C technologies.</title>
        <authorList>
            <person name="Xu P."/>
            <person name="Liu B."/>
            <person name="Zhou Z."/>
        </authorList>
    </citation>
    <scope>NUCLEOTIDE SEQUENCE [LARGE SCALE GENOMIC DNA]</scope>
    <source>
        <strain evidence="3">TB-2018</strain>
        <tissue evidence="3">Muscle</tissue>
    </source>
</reference>
<name>A0A4Z2BNJ0_9TELE</name>
<keyword evidence="2" id="KW-1133">Transmembrane helix</keyword>
<feature type="compositionally biased region" description="Acidic residues" evidence="1">
    <location>
        <begin position="100"/>
        <end position="120"/>
    </location>
</feature>
<keyword evidence="2" id="KW-0812">Transmembrane</keyword>
<protein>
    <submittedName>
        <fullName evidence="3">Uncharacterized protein</fullName>
    </submittedName>
</protein>
<keyword evidence="4" id="KW-1185">Reference proteome</keyword>
<evidence type="ECO:0000256" key="1">
    <source>
        <dbReference type="SAM" id="MobiDB-lite"/>
    </source>
</evidence>
<evidence type="ECO:0000313" key="3">
    <source>
        <dbReference type="EMBL" id="TNM93855.1"/>
    </source>
</evidence>
<dbReference type="Proteomes" id="UP000516260">
    <property type="component" value="Chromosome 2"/>
</dbReference>
<dbReference type="EMBL" id="SWLE01000012">
    <property type="protein sequence ID" value="TNM93855.1"/>
    <property type="molecule type" value="Genomic_DNA"/>
</dbReference>
<gene>
    <name evidence="3" type="ORF">fugu_002031</name>
</gene>
<sequence>MSRTVLILFFCMLVLMVLLIVLYKKLNKESNGEYTIRNIVYKDGGVRDRLRNVALALGTRFGVQLWPHDDMEMQEVGDEESQVQKGDSQVSEIEKKDGNAEEEDGDSSDDESSLEDSETGEEARLTDEPERGEKREEKEEELGGEGSGGAELLINISQLSGSAIWSEEQARGLSEVTPL</sequence>
<comment type="caution">
    <text evidence="3">The sequence shown here is derived from an EMBL/GenBank/DDBJ whole genome shotgun (WGS) entry which is preliminary data.</text>
</comment>
<proteinExistence type="predicted"/>
<organism evidence="3 4">
    <name type="scientific">Takifugu bimaculatus</name>
    <dbReference type="NCBI Taxonomy" id="433685"/>
    <lineage>
        <taxon>Eukaryota</taxon>
        <taxon>Metazoa</taxon>
        <taxon>Chordata</taxon>
        <taxon>Craniata</taxon>
        <taxon>Vertebrata</taxon>
        <taxon>Euteleostomi</taxon>
        <taxon>Actinopterygii</taxon>
        <taxon>Neopterygii</taxon>
        <taxon>Teleostei</taxon>
        <taxon>Neoteleostei</taxon>
        <taxon>Acanthomorphata</taxon>
        <taxon>Eupercaria</taxon>
        <taxon>Tetraodontiformes</taxon>
        <taxon>Tetradontoidea</taxon>
        <taxon>Tetraodontidae</taxon>
        <taxon>Takifugu</taxon>
    </lineage>
</organism>
<dbReference type="AlphaFoldDB" id="A0A4Z2BNJ0"/>